<keyword evidence="3" id="KW-1185">Reference proteome</keyword>
<proteinExistence type="predicted"/>
<dbReference type="AlphaFoldDB" id="A0AA37WIT1"/>
<reference evidence="2" key="2">
    <citation type="submission" date="2023-01" db="EMBL/GenBank/DDBJ databases">
        <title>Draft genome sequence of Agaribacter marinus strain NBRC 110023.</title>
        <authorList>
            <person name="Sun Q."/>
            <person name="Mori K."/>
        </authorList>
    </citation>
    <scope>NUCLEOTIDE SEQUENCE</scope>
    <source>
        <strain evidence="2">NBRC 110023</strain>
    </source>
</reference>
<comment type="caution">
    <text evidence="2">The sequence shown here is derived from an EMBL/GenBank/DDBJ whole genome shotgun (WGS) entry which is preliminary data.</text>
</comment>
<sequence length="146" mass="15872">MRLLFVVSSLFLLILFSAPSFAHKYETSVGVGHQYGGLLGVKVAYKSAQTKYYGALGLVGVSVGMQTTFSKGSKHTYGFTLGREELQSEDGFLFVTYDYHFNGFQQEGFVIGTGLGITREDDGGFLADKGDIETSTSATLTLAYKF</sequence>
<evidence type="ECO:0000313" key="3">
    <source>
        <dbReference type="Proteomes" id="UP001156601"/>
    </source>
</evidence>
<name>A0AA37WIT1_9ALTE</name>
<organism evidence="2 3">
    <name type="scientific">Agaribacter marinus</name>
    <dbReference type="NCBI Taxonomy" id="1431249"/>
    <lineage>
        <taxon>Bacteria</taxon>
        <taxon>Pseudomonadati</taxon>
        <taxon>Pseudomonadota</taxon>
        <taxon>Gammaproteobacteria</taxon>
        <taxon>Alteromonadales</taxon>
        <taxon>Alteromonadaceae</taxon>
        <taxon>Agaribacter</taxon>
    </lineage>
</organism>
<dbReference type="RefSeq" id="WP_284218517.1">
    <property type="nucleotide sequence ID" value="NZ_BSOT01000007.1"/>
</dbReference>
<feature type="chain" id="PRO_5041267433" description="Outer membrane protein beta-barrel domain-containing protein" evidence="1">
    <location>
        <begin position="23"/>
        <end position="146"/>
    </location>
</feature>
<evidence type="ECO:0000313" key="2">
    <source>
        <dbReference type="EMBL" id="GLR72151.1"/>
    </source>
</evidence>
<evidence type="ECO:0008006" key="4">
    <source>
        <dbReference type="Google" id="ProtNLM"/>
    </source>
</evidence>
<dbReference type="Proteomes" id="UP001156601">
    <property type="component" value="Unassembled WGS sequence"/>
</dbReference>
<feature type="signal peptide" evidence="1">
    <location>
        <begin position="1"/>
        <end position="22"/>
    </location>
</feature>
<keyword evidence="1" id="KW-0732">Signal</keyword>
<protein>
    <recommendedName>
        <fullName evidence="4">Outer membrane protein beta-barrel domain-containing protein</fullName>
    </recommendedName>
</protein>
<gene>
    <name evidence="2" type="ORF">GCM10007852_30590</name>
</gene>
<reference evidence="2" key="1">
    <citation type="journal article" date="2014" name="Int. J. Syst. Evol. Microbiol.">
        <title>Complete genome sequence of Corynebacterium casei LMG S-19264T (=DSM 44701T), isolated from a smear-ripened cheese.</title>
        <authorList>
            <consortium name="US DOE Joint Genome Institute (JGI-PGF)"/>
            <person name="Walter F."/>
            <person name="Albersmeier A."/>
            <person name="Kalinowski J."/>
            <person name="Ruckert C."/>
        </authorList>
    </citation>
    <scope>NUCLEOTIDE SEQUENCE</scope>
    <source>
        <strain evidence="2">NBRC 110023</strain>
    </source>
</reference>
<evidence type="ECO:0000256" key="1">
    <source>
        <dbReference type="SAM" id="SignalP"/>
    </source>
</evidence>
<accession>A0AA37WIT1</accession>
<dbReference type="EMBL" id="BSOT01000007">
    <property type="protein sequence ID" value="GLR72151.1"/>
    <property type="molecule type" value="Genomic_DNA"/>
</dbReference>